<evidence type="ECO:0000313" key="1">
    <source>
        <dbReference type="Proteomes" id="UP000887579"/>
    </source>
</evidence>
<reference evidence="2" key="1">
    <citation type="submission" date="2022-11" db="UniProtKB">
        <authorList>
            <consortium name="WormBaseParasite"/>
        </authorList>
    </citation>
    <scope>IDENTIFICATION</scope>
</reference>
<proteinExistence type="predicted"/>
<evidence type="ECO:0000313" key="2">
    <source>
        <dbReference type="WBParaSite" id="ES5_v2.g22427.t1"/>
    </source>
</evidence>
<name>A0AC34FZY0_9BILA</name>
<accession>A0AC34FZY0</accession>
<organism evidence="1 2">
    <name type="scientific">Panagrolaimus sp. ES5</name>
    <dbReference type="NCBI Taxonomy" id="591445"/>
    <lineage>
        <taxon>Eukaryota</taxon>
        <taxon>Metazoa</taxon>
        <taxon>Ecdysozoa</taxon>
        <taxon>Nematoda</taxon>
        <taxon>Chromadorea</taxon>
        <taxon>Rhabditida</taxon>
        <taxon>Tylenchina</taxon>
        <taxon>Panagrolaimomorpha</taxon>
        <taxon>Panagrolaimoidea</taxon>
        <taxon>Panagrolaimidae</taxon>
        <taxon>Panagrolaimus</taxon>
    </lineage>
</organism>
<protein>
    <submittedName>
        <fullName evidence="2">Uncharacterized protein</fullName>
    </submittedName>
</protein>
<sequence length="106" mass="12688">MQKTLTIAWAIFLSVIFFIDGVEIEEELETVEKEIIINGKNVSRRKKHYKNKNSYGLFQQTTKSREYSSTKINDQLSFVKKFTPRRRRRTFPMKPKRHHILITSKI</sequence>
<dbReference type="Proteomes" id="UP000887579">
    <property type="component" value="Unplaced"/>
</dbReference>
<dbReference type="WBParaSite" id="ES5_v2.g22427.t1">
    <property type="protein sequence ID" value="ES5_v2.g22427.t1"/>
    <property type="gene ID" value="ES5_v2.g22427"/>
</dbReference>